<feature type="transmembrane region" description="Helical" evidence="6">
    <location>
        <begin position="53"/>
        <end position="72"/>
    </location>
</feature>
<protein>
    <submittedName>
        <fullName evidence="7">Tic20 family protein</fullName>
    </submittedName>
</protein>
<evidence type="ECO:0000256" key="1">
    <source>
        <dbReference type="ARBA" id="ARBA00004141"/>
    </source>
</evidence>
<comment type="similarity">
    <text evidence="2">Belongs to the Tic20 family.</text>
</comment>
<evidence type="ECO:0000256" key="4">
    <source>
        <dbReference type="ARBA" id="ARBA00022989"/>
    </source>
</evidence>
<accession>A0A7Z9DVH8</accession>
<gene>
    <name evidence="7" type="ORF">PL9631_1060390</name>
</gene>
<dbReference type="Pfam" id="PF16166">
    <property type="entry name" value="TIC20"/>
    <property type="match status" value="1"/>
</dbReference>
<evidence type="ECO:0000256" key="2">
    <source>
        <dbReference type="ARBA" id="ARBA00009596"/>
    </source>
</evidence>
<dbReference type="EMBL" id="CZCS02000009">
    <property type="protein sequence ID" value="VXD13295.1"/>
    <property type="molecule type" value="Genomic_DNA"/>
</dbReference>
<evidence type="ECO:0000256" key="5">
    <source>
        <dbReference type="ARBA" id="ARBA00023136"/>
    </source>
</evidence>
<dbReference type="OrthoDB" id="558786at2"/>
<dbReference type="RefSeq" id="WP_083624242.1">
    <property type="nucleotide sequence ID" value="NZ_LR735026.1"/>
</dbReference>
<sequence>MTWRGTTTVRDRIFAALPYLLPLMDGLPFGRFLFQQFPILQIITLPVIPLMFLYQYIPFAGFVVFLGLYMLVVRNENIPHFIRFNTMQAILIDIVLILCTLVFQTFGNVLLQGFLMETLYNMIFLGLLAVFFYSVIQSLSGKYAEIPTISDAVYMQVR</sequence>
<keyword evidence="4 6" id="KW-1133">Transmembrane helix</keyword>
<reference evidence="7" key="1">
    <citation type="submission" date="2019-10" db="EMBL/GenBank/DDBJ databases">
        <authorList>
            <consortium name="Genoscope - CEA"/>
            <person name="William W."/>
        </authorList>
    </citation>
    <scope>NUCLEOTIDE SEQUENCE [LARGE SCALE GENOMIC DNA]</scope>
    <source>
        <strain evidence="7">BBR_PRJEB10994</strain>
    </source>
</reference>
<feature type="transmembrane region" description="Helical" evidence="6">
    <location>
        <begin position="118"/>
        <end position="136"/>
    </location>
</feature>
<keyword evidence="5 6" id="KW-0472">Membrane</keyword>
<comment type="subcellular location">
    <subcellularLocation>
        <location evidence="1">Membrane</location>
        <topology evidence="1">Multi-pass membrane protein</topology>
    </subcellularLocation>
</comment>
<evidence type="ECO:0000256" key="3">
    <source>
        <dbReference type="ARBA" id="ARBA00022692"/>
    </source>
</evidence>
<feature type="transmembrane region" description="Helical" evidence="6">
    <location>
        <begin position="84"/>
        <end position="106"/>
    </location>
</feature>
<organism evidence="7 8">
    <name type="scientific">Planktothrix paucivesiculata PCC 9631</name>
    <dbReference type="NCBI Taxonomy" id="671071"/>
    <lineage>
        <taxon>Bacteria</taxon>
        <taxon>Bacillati</taxon>
        <taxon>Cyanobacteriota</taxon>
        <taxon>Cyanophyceae</taxon>
        <taxon>Oscillatoriophycideae</taxon>
        <taxon>Oscillatoriales</taxon>
        <taxon>Microcoleaceae</taxon>
        <taxon>Planktothrix</taxon>
    </lineage>
</organism>
<keyword evidence="3 6" id="KW-0812">Transmembrane</keyword>
<dbReference type="Proteomes" id="UP000182190">
    <property type="component" value="Unassembled WGS sequence"/>
</dbReference>
<evidence type="ECO:0000313" key="8">
    <source>
        <dbReference type="Proteomes" id="UP000182190"/>
    </source>
</evidence>
<name>A0A7Z9DVH8_9CYAN</name>
<evidence type="ECO:0000256" key="6">
    <source>
        <dbReference type="SAM" id="Phobius"/>
    </source>
</evidence>
<keyword evidence="8" id="KW-1185">Reference proteome</keyword>
<dbReference type="GO" id="GO:0016020">
    <property type="term" value="C:membrane"/>
    <property type="evidence" value="ECO:0007669"/>
    <property type="project" value="UniProtKB-SubCell"/>
</dbReference>
<comment type="caution">
    <text evidence="7">The sequence shown here is derived from an EMBL/GenBank/DDBJ whole genome shotgun (WGS) entry which is preliminary data.</text>
</comment>
<evidence type="ECO:0000313" key="7">
    <source>
        <dbReference type="EMBL" id="VXD13295.1"/>
    </source>
</evidence>
<feature type="transmembrane region" description="Helical" evidence="6">
    <location>
        <begin position="12"/>
        <end position="33"/>
    </location>
</feature>
<dbReference type="PANTHER" id="PTHR33510">
    <property type="entry name" value="PROTEIN TIC 20-II, CHLOROPLASTIC"/>
    <property type="match status" value="1"/>
</dbReference>
<dbReference type="InterPro" id="IPR005691">
    <property type="entry name" value="Tic20"/>
</dbReference>
<dbReference type="AlphaFoldDB" id="A0A7Z9DVH8"/>
<dbReference type="PANTHER" id="PTHR33510:SF5">
    <property type="entry name" value="PROTEIN TIC 20-II, CHLOROPLASTIC"/>
    <property type="match status" value="1"/>
</dbReference>
<proteinExistence type="inferred from homology"/>